<dbReference type="OrthoDB" id="5197300at2"/>
<dbReference type="RefSeq" id="WP_136532599.1">
    <property type="nucleotide sequence ID" value="NZ_STGY01000001.1"/>
</dbReference>
<name>A0A4S8QIL9_9ACTN</name>
<dbReference type="EMBL" id="STGY01000001">
    <property type="protein sequence ID" value="THV43601.1"/>
    <property type="molecule type" value="Genomic_DNA"/>
</dbReference>
<protein>
    <submittedName>
        <fullName evidence="2">Uncharacterized protein</fullName>
    </submittedName>
</protein>
<dbReference type="Proteomes" id="UP000308760">
    <property type="component" value="Unassembled WGS sequence"/>
</dbReference>
<accession>A0A4S8QIL9</accession>
<organism evidence="2 3">
    <name type="scientific">Glycomyces buryatensis</name>
    <dbReference type="NCBI Taxonomy" id="2570927"/>
    <lineage>
        <taxon>Bacteria</taxon>
        <taxon>Bacillati</taxon>
        <taxon>Actinomycetota</taxon>
        <taxon>Actinomycetes</taxon>
        <taxon>Glycomycetales</taxon>
        <taxon>Glycomycetaceae</taxon>
        <taxon>Glycomyces</taxon>
    </lineage>
</organism>
<comment type="caution">
    <text evidence="2">The sequence shown here is derived from an EMBL/GenBank/DDBJ whole genome shotgun (WGS) entry which is preliminary data.</text>
</comment>
<evidence type="ECO:0000256" key="1">
    <source>
        <dbReference type="SAM" id="MobiDB-lite"/>
    </source>
</evidence>
<sequence>MAQQLETASLEAGEPTRPVETAAVPASPASLWTSESKVHYSITHTGEFDPASVIDCDCVIHGESTTTG</sequence>
<evidence type="ECO:0000313" key="3">
    <source>
        <dbReference type="Proteomes" id="UP000308760"/>
    </source>
</evidence>
<dbReference type="AlphaFoldDB" id="A0A4S8QIL9"/>
<reference evidence="3" key="1">
    <citation type="submission" date="2019-04" db="EMBL/GenBank/DDBJ databases">
        <title>Nocardioides xinjiangensis sp. nov.</title>
        <authorList>
            <person name="Liu S."/>
        </authorList>
    </citation>
    <scope>NUCLEOTIDE SEQUENCE [LARGE SCALE GENOMIC DNA]</scope>
    <source>
        <strain evidence="3">18</strain>
    </source>
</reference>
<reference evidence="2 3" key="2">
    <citation type="submission" date="2019-05" db="EMBL/GenBank/DDBJ databases">
        <title>Glycomyces buryatensis sp. nov.</title>
        <authorList>
            <person name="Nikitina E."/>
        </authorList>
    </citation>
    <scope>NUCLEOTIDE SEQUENCE [LARGE SCALE GENOMIC DNA]</scope>
    <source>
        <strain evidence="2 3">18</strain>
    </source>
</reference>
<gene>
    <name evidence="2" type="ORF">FAB82_00655</name>
</gene>
<evidence type="ECO:0000313" key="2">
    <source>
        <dbReference type="EMBL" id="THV43601.1"/>
    </source>
</evidence>
<feature type="region of interest" description="Disordered" evidence="1">
    <location>
        <begin position="1"/>
        <end position="28"/>
    </location>
</feature>
<proteinExistence type="predicted"/>
<keyword evidence="3" id="KW-1185">Reference proteome</keyword>